<evidence type="ECO:0000313" key="2">
    <source>
        <dbReference type="EMBL" id="APX13417.1"/>
    </source>
</evidence>
<protein>
    <submittedName>
        <fullName evidence="2">Uncharacterized protein</fullName>
    </submittedName>
</protein>
<dbReference type="EMBL" id="CP019312">
    <property type="protein sequence ID" value="APX13417.1"/>
    <property type="molecule type" value="Genomic_DNA"/>
</dbReference>
<gene>
    <name evidence="2" type="ORF">BWR18_18300</name>
</gene>
<evidence type="ECO:0000256" key="1">
    <source>
        <dbReference type="SAM" id="SignalP"/>
    </source>
</evidence>
<name>A0A1P8MZ98_9RHOB</name>
<dbReference type="KEGG" id="tom:BWR18_18300"/>
<feature type="signal peptide" evidence="1">
    <location>
        <begin position="1"/>
        <end position="21"/>
    </location>
</feature>
<organism evidence="2 3">
    <name type="scientific">Tateyamaria omphalii</name>
    <dbReference type="NCBI Taxonomy" id="299262"/>
    <lineage>
        <taxon>Bacteria</taxon>
        <taxon>Pseudomonadati</taxon>
        <taxon>Pseudomonadota</taxon>
        <taxon>Alphaproteobacteria</taxon>
        <taxon>Rhodobacterales</taxon>
        <taxon>Roseobacteraceae</taxon>
        <taxon>Tateyamaria</taxon>
    </lineage>
</organism>
<evidence type="ECO:0000313" key="3">
    <source>
        <dbReference type="Proteomes" id="UP000186336"/>
    </source>
</evidence>
<keyword evidence="3" id="KW-1185">Reference proteome</keyword>
<feature type="chain" id="PRO_5013156775" evidence="1">
    <location>
        <begin position="22"/>
        <end position="63"/>
    </location>
</feature>
<keyword evidence="1" id="KW-0732">Signal</keyword>
<proteinExistence type="predicted"/>
<sequence length="63" mass="6441">MIDRVLAGFLAALVCTGAAHAQDKAAFDAGLGDCARYITAKPVVAWAFQTAPAALCTSTGWKG</sequence>
<dbReference type="AlphaFoldDB" id="A0A1P8MZ98"/>
<dbReference type="Proteomes" id="UP000186336">
    <property type="component" value="Chromosome"/>
</dbReference>
<accession>A0A1P8MZ98</accession>
<dbReference type="STRING" id="299262.BWR18_18300"/>
<reference evidence="2 3" key="1">
    <citation type="submission" date="2017-01" db="EMBL/GenBank/DDBJ databases">
        <title>Complete genome of Tateyamaria omphalii DOK1-4 isolated from seawater in Dokdo.</title>
        <authorList>
            <person name="Kim J.H."/>
            <person name="Chi W.-J."/>
        </authorList>
    </citation>
    <scope>NUCLEOTIDE SEQUENCE [LARGE SCALE GENOMIC DNA]</scope>
    <source>
        <strain evidence="2 3">DOK1-4</strain>
    </source>
</reference>
<dbReference type="RefSeq" id="WP_076629851.1">
    <property type="nucleotide sequence ID" value="NZ_CP019312.1"/>
</dbReference>